<dbReference type="OrthoDB" id="3712305at2"/>
<evidence type="ECO:0000256" key="2">
    <source>
        <dbReference type="ARBA" id="ARBA00022475"/>
    </source>
</evidence>
<evidence type="ECO:0000256" key="6">
    <source>
        <dbReference type="SAM" id="Phobius"/>
    </source>
</evidence>
<keyword evidence="2" id="KW-1003">Cell membrane</keyword>
<keyword evidence="5 6" id="KW-0472">Membrane</keyword>
<dbReference type="InterPro" id="IPR018076">
    <property type="entry name" value="T2SS_GspF_dom"/>
</dbReference>
<keyword evidence="4 6" id="KW-1133">Transmembrane helix</keyword>
<dbReference type="PANTHER" id="PTHR35007">
    <property type="entry name" value="INTEGRAL MEMBRANE PROTEIN-RELATED"/>
    <property type="match status" value="1"/>
</dbReference>
<sequence length="261" mass="26343">MTVAALALAAAVLVLPATPRRRLVAARPRRRRGGRRAALLGVVAGAATCAVVLPAGVAAAAGVAAGTLWSRRRSAASARARTAEAVELQGGLAILIGELRIGAHPVLAVAAAARESRGTVGSALAEVAARARLGADVGVGLGAVAVGSSAGAYWQRLAESWRLASEYGLAVGALLRTAERDITERERFASRVRAGMAGARATAVILAGLPVLGIGLGHLIGAEPLSLLLSDGWGGWLLCAGTVLVCLGLTWSDRIVAQVLP</sequence>
<dbReference type="PANTHER" id="PTHR35007:SF4">
    <property type="entry name" value="CONSERVED TRANSMEMBRANE PROTEIN-RELATED"/>
    <property type="match status" value="1"/>
</dbReference>
<evidence type="ECO:0000313" key="9">
    <source>
        <dbReference type="Proteomes" id="UP000178953"/>
    </source>
</evidence>
<evidence type="ECO:0000313" key="8">
    <source>
        <dbReference type="EMBL" id="OFJ53811.1"/>
    </source>
</evidence>
<evidence type="ECO:0000256" key="5">
    <source>
        <dbReference type="ARBA" id="ARBA00023136"/>
    </source>
</evidence>
<comment type="subcellular location">
    <subcellularLocation>
        <location evidence="1">Cell membrane</location>
        <topology evidence="1">Multi-pass membrane protein</topology>
    </subcellularLocation>
</comment>
<evidence type="ECO:0000256" key="1">
    <source>
        <dbReference type="ARBA" id="ARBA00004651"/>
    </source>
</evidence>
<gene>
    <name evidence="8" type="ORF">BEL07_10565</name>
</gene>
<organism evidence="8 9">
    <name type="scientific">Mycolicibacterium grossiae</name>
    <dbReference type="NCBI Taxonomy" id="1552759"/>
    <lineage>
        <taxon>Bacteria</taxon>
        <taxon>Bacillati</taxon>
        <taxon>Actinomycetota</taxon>
        <taxon>Actinomycetes</taxon>
        <taxon>Mycobacteriales</taxon>
        <taxon>Mycobacteriaceae</taxon>
        <taxon>Mycolicibacterium</taxon>
    </lineage>
</organism>
<dbReference type="Pfam" id="PF00482">
    <property type="entry name" value="T2SSF"/>
    <property type="match status" value="1"/>
</dbReference>
<dbReference type="EMBL" id="MCHX01000020">
    <property type="protein sequence ID" value="OFJ53811.1"/>
    <property type="molecule type" value="Genomic_DNA"/>
</dbReference>
<dbReference type="Proteomes" id="UP000178953">
    <property type="component" value="Unassembled WGS sequence"/>
</dbReference>
<evidence type="ECO:0000259" key="7">
    <source>
        <dbReference type="Pfam" id="PF00482"/>
    </source>
</evidence>
<dbReference type="AlphaFoldDB" id="A0A1E8Q6C1"/>
<name>A0A1E8Q6C1_9MYCO</name>
<dbReference type="GO" id="GO:0005886">
    <property type="term" value="C:plasma membrane"/>
    <property type="evidence" value="ECO:0007669"/>
    <property type="project" value="UniProtKB-SubCell"/>
</dbReference>
<accession>A0A1E8Q6C1</accession>
<dbReference type="RefSeq" id="WP_070353043.1">
    <property type="nucleotide sequence ID" value="NZ_CP043474.1"/>
</dbReference>
<protein>
    <recommendedName>
        <fullName evidence="7">Type II secretion system protein GspF domain-containing protein</fullName>
    </recommendedName>
</protein>
<keyword evidence="3 6" id="KW-0812">Transmembrane</keyword>
<evidence type="ECO:0000256" key="4">
    <source>
        <dbReference type="ARBA" id="ARBA00022989"/>
    </source>
</evidence>
<comment type="caution">
    <text evidence="8">The sequence shown here is derived from an EMBL/GenBank/DDBJ whole genome shotgun (WGS) entry which is preliminary data.</text>
</comment>
<keyword evidence="9" id="KW-1185">Reference proteome</keyword>
<feature type="transmembrane region" description="Helical" evidence="6">
    <location>
        <begin position="233"/>
        <end position="251"/>
    </location>
</feature>
<reference evidence="8 9" key="1">
    <citation type="submission" date="2016-09" db="EMBL/GenBank/DDBJ databases">
        <title>genome sequence of Mycobacterium sp. 739 SCH.</title>
        <authorList>
            <person name="Greninger A.L."/>
            <person name="Qin X."/>
            <person name="Jerome K."/>
            <person name="Vora S."/>
            <person name="Quinn K."/>
        </authorList>
    </citation>
    <scope>NUCLEOTIDE SEQUENCE [LARGE SCALE GENOMIC DNA]</scope>
    <source>
        <strain evidence="8 9">SCH</strain>
    </source>
</reference>
<feature type="transmembrane region" description="Helical" evidence="6">
    <location>
        <begin position="38"/>
        <end position="69"/>
    </location>
</feature>
<proteinExistence type="predicted"/>
<feature type="domain" description="Type II secretion system protein GspF" evidence="7">
    <location>
        <begin position="95"/>
        <end position="214"/>
    </location>
</feature>
<feature type="transmembrane region" description="Helical" evidence="6">
    <location>
        <begin position="201"/>
        <end position="221"/>
    </location>
</feature>
<evidence type="ECO:0000256" key="3">
    <source>
        <dbReference type="ARBA" id="ARBA00022692"/>
    </source>
</evidence>